<proteinExistence type="predicted"/>
<accession>A0A1M6KIN6</accession>
<name>A0A1M6KIN6_MALRU</name>
<protein>
    <submittedName>
        <fullName evidence="1">Uncharacterized protein</fullName>
    </submittedName>
</protein>
<dbReference type="AlphaFoldDB" id="A0A1M6KIN6"/>
<dbReference type="RefSeq" id="WP_139249385.1">
    <property type="nucleotide sequence ID" value="NZ_FQZT01000010.1"/>
</dbReference>
<reference evidence="1 2" key="1">
    <citation type="submission" date="2016-11" db="EMBL/GenBank/DDBJ databases">
        <authorList>
            <person name="Jaros S."/>
            <person name="Januszkiewicz K."/>
            <person name="Wedrychowicz H."/>
        </authorList>
    </citation>
    <scope>NUCLEOTIDE SEQUENCE [LARGE SCALE GENOMIC DNA]</scope>
    <source>
        <strain evidence="1 2">DSM 5091</strain>
    </source>
</reference>
<gene>
    <name evidence="1" type="ORF">SAMN02745165_02734</name>
</gene>
<dbReference type="Proteomes" id="UP000184171">
    <property type="component" value="Unassembled WGS sequence"/>
</dbReference>
<dbReference type="EMBL" id="FQZT01000010">
    <property type="protein sequence ID" value="SHJ58838.1"/>
    <property type="molecule type" value="Genomic_DNA"/>
</dbReference>
<evidence type="ECO:0000313" key="1">
    <source>
        <dbReference type="EMBL" id="SHJ58838.1"/>
    </source>
</evidence>
<organism evidence="1 2">
    <name type="scientific">Malonomonas rubra DSM 5091</name>
    <dbReference type="NCBI Taxonomy" id="1122189"/>
    <lineage>
        <taxon>Bacteria</taxon>
        <taxon>Pseudomonadati</taxon>
        <taxon>Thermodesulfobacteriota</taxon>
        <taxon>Desulfuromonadia</taxon>
        <taxon>Desulfuromonadales</taxon>
        <taxon>Geopsychrobacteraceae</taxon>
        <taxon>Malonomonas</taxon>
    </lineage>
</organism>
<sequence length="68" mass="8031">MRRYAAIMIHAYSQVSGRSLEQVTRDMHLEGIIDPDQIRHLSDAETEYLHDILKDDNKIRSWQANYQS</sequence>
<evidence type="ECO:0000313" key="2">
    <source>
        <dbReference type="Proteomes" id="UP000184171"/>
    </source>
</evidence>
<keyword evidence="2" id="KW-1185">Reference proteome</keyword>
<dbReference type="STRING" id="1122189.SAMN02745165_02734"/>